<proteinExistence type="predicted"/>
<dbReference type="InterPro" id="IPR016135">
    <property type="entry name" value="UBQ-conjugating_enzyme/RWD"/>
</dbReference>
<feature type="compositionally biased region" description="Basic and acidic residues" evidence="1">
    <location>
        <begin position="547"/>
        <end position="558"/>
    </location>
</feature>
<dbReference type="Gene3D" id="3.10.110.10">
    <property type="entry name" value="Ubiquitin Conjugating Enzyme"/>
    <property type="match status" value="1"/>
</dbReference>
<dbReference type="Pfam" id="PF14479">
    <property type="entry name" value="HeLo"/>
    <property type="match status" value="1"/>
</dbReference>
<dbReference type="EMBL" id="JAPCWZ010000002">
    <property type="protein sequence ID" value="KAK8876817.1"/>
    <property type="molecule type" value="Genomic_DNA"/>
</dbReference>
<dbReference type="Pfam" id="PF00179">
    <property type="entry name" value="UQ_con"/>
    <property type="match status" value="1"/>
</dbReference>
<evidence type="ECO:0000313" key="3">
    <source>
        <dbReference type="EMBL" id="KAK8876817.1"/>
    </source>
</evidence>
<dbReference type="InterPro" id="IPR000608">
    <property type="entry name" value="UBC"/>
</dbReference>
<sequence length="642" mass="71016">MAEAAGLALGALGIAGLFSTCIESFDIVMRAKDFGEDFDLLCTQRIRLGLWGETLGLLPSAPGQTNSVPYNRSLDREDIRPSIIASLYQLLDLLTKADVITERYALEHTSSSAGVYARDVAQTPMGMIVLRDSFQRFKERIRKNQKQKSVWKVTRWSIHDCAQFEALVDKVRKLLDGLESITNALGVLQRQRDRLLEEVDSVSDAQSLSLLQDIGSSDSAPAALRAISETASARLTLLSGDSQTYYTAKTGQTGSRHGIMSIRQKESTSRVPQEEELTARRSHDAPKSEPLEPCGSIPQHQRWMSALLASRPDVKHMPVFSPDDIHYGEVISCFKDSDDQSYRKISGQLAVEAHTGVSLAQRVFIELRNIHRAAVPFISAAPVGDTIDKILACIEGPPGTPYKGGIFWITVRMKEADPPLMRFHTRIYHPNIDHAGKICADYAGWWQTAKVLNKEPSGEGSLRRKLPWFSEHITNQYSLGALLVALCGLMASPNIKDPLVPEIAEKYVTEYDGYCDAARLYTQRYAGGPRPAEEDLVFPGDGYATEESTRNEVPDTKSKARTVTSSIIHTDPKGSSSRDNLEIDSTLIPEGHRLFELDWDYTSSSTRANQGDHDEQQDGQAIPSGSRSHHGSGSAQPRLPYM</sequence>
<reference evidence="3 4" key="1">
    <citation type="journal article" date="2024" name="IMA Fungus">
        <title>Apiospora arundinis, a panoply of carbohydrate-active enzymes and secondary metabolites.</title>
        <authorList>
            <person name="Sorensen T."/>
            <person name="Petersen C."/>
            <person name="Muurmann A.T."/>
            <person name="Christiansen J.V."/>
            <person name="Brundto M.L."/>
            <person name="Overgaard C.K."/>
            <person name="Boysen A.T."/>
            <person name="Wollenberg R.D."/>
            <person name="Larsen T.O."/>
            <person name="Sorensen J.L."/>
            <person name="Nielsen K.L."/>
            <person name="Sondergaard T.E."/>
        </authorList>
    </citation>
    <scope>NUCLEOTIDE SEQUENCE [LARGE SCALE GENOMIC DNA]</scope>
    <source>
        <strain evidence="3 4">AAU 773</strain>
    </source>
</reference>
<gene>
    <name evidence="3" type="ORF">PGQ11_001763</name>
</gene>
<organism evidence="3 4">
    <name type="scientific">Apiospora arundinis</name>
    <dbReference type="NCBI Taxonomy" id="335852"/>
    <lineage>
        <taxon>Eukaryota</taxon>
        <taxon>Fungi</taxon>
        <taxon>Dikarya</taxon>
        <taxon>Ascomycota</taxon>
        <taxon>Pezizomycotina</taxon>
        <taxon>Sordariomycetes</taxon>
        <taxon>Xylariomycetidae</taxon>
        <taxon>Amphisphaeriales</taxon>
        <taxon>Apiosporaceae</taxon>
        <taxon>Apiospora</taxon>
    </lineage>
</organism>
<dbReference type="SMART" id="SM00212">
    <property type="entry name" value="UBCc"/>
    <property type="match status" value="1"/>
</dbReference>
<accession>A0ABR2JHG5</accession>
<feature type="compositionally biased region" description="Polar residues" evidence="1">
    <location>
        <begin position="561"/>
        <end position="578"/>
    </location>
</feature>
<dbReference type="SUPFAM" id="SSF54495">
    <property type="entry name" value="UBC-like"/>
    <property type="match status" value="1"/>
</dbReference>
<comment type="caution">
    <text evidence="3">The sequence shown here is derived from an EMBL/GenBank/DDBJ whole genome shotgun (WGS) entry which is preliminary data.</text>
</comment>
<feature type="compositionally biased region" description="Basic and acidic residues" evidence="1">
    <location>
        <begin position="277"/>
        <end position="290"/>
    </location>
</feature>
<feature type="region of interest" description="Disordered" evidence="1">
    <location>
        <begin position="604"/>
        <end position="642"/>
    </location>
</feature>
<keyword evidence="4" id="KW-1185">Reference proteome</keyword>
<dbReference type="Gene3D" id="1.20.120.1020">
    <property type="entry name" value="Prion-inhibition and propagation, HeLo domain"/>
    <property type="match status" value="1"/>
</dbReference>
<evidence type="ECO:0000259" key="2">
    <source>
        <dbReference type="PROSITE" id="PS50127"/>
    </source>
</evidence>
<protein>
    <recommendedName>
        <fullName evidence="2">UBC core domain-containing protein</fullName>
    </recommendedName>
</protein>
<name>A0ABR2JHG5_9PEZI</name>
<evidence type="ECO:0000313" key="4">
    <source>
        <dbReference type="Proteomes" id="UP001390339"/>
    </source>
</evidence>
<dbReference type="Proteomes" id="UP001390339">
    <property type="component" value="Unassembled WGS sequence"/>
</dbReference>
<dbReference type="InterPro" id="IPR038305">
    <property type="entry name" value="HeLo_sf"/>
</dbReference>
<feature type="region of interest" description="Disordered" evidence="1">
    <location>
        <begin position="248"/>
        <end position="297"/>
    </location>
</feature>
<dbReference type="PROSITE" id="PS50127">
    <property type="entry name" value="UBC_2"/>
    <property type="match status" value="1"/>
</dbReference>
<dbReference type="InterPro" id="IPR029498">
    <property type="entry name" value="HeLo_dom"/>
</dbReference>
<feature type="domain" description="UBC core" evidence="2">
    <location>
        <begin position="358"/>
        <end position="527"/>
    </location>
</feature>
<feature type="region of interest" description="Disordered" evidence="1">
    <location>
        <begin position="540"/>
        <end position="581"/>
    </location>
</feature>
<dbReference type="PANTHER" id="PTHR24068">
    <property type="entry name" value="UBIQUITIN-CONJUGATING ENZYME E2"/>
    <property type="match status" value="1"/>
</dbReference>
<evidence type="ECO:0000256" key="1">
    <source>
        <dbReference type="SAM" id="MobiDB-lite"/>
    </source>
</evidence>